<keyword evidence="1" id="KW-0732">Signal</keyword>
<gene>
    <name evidence="2" type="ORF">E1263_23320</name>
</gene>
<feature type="chain" id="PRO_5020770472" evidence="1">
    <location>
        <begin position="26"/>
        <end position="333"/>
    </location>
</feature>
<sequence length="333" mass="34488">MKKTLLAMAVVSLVGAVLAPAPALAGPDSEITTATMNKTSVAVAGLNTVPVTITVTGDFPGAWVLATLKRTSGSVLKTNYLYAELAKVSEGTWKGNINVPSTADGTFKVLGFEAGNFAGIRENPGSEPTPPPTPMTLAVQGSHQPKITSTTNPKVAPEGTPYTTTWRVLDEQTGKPYGTRLTVGLGTGEVGCGWKGTATKTDTNGALVVKYRGSEETTCLNIPGDPTSLYAMPSAPLRPRSVSATPAKASAPVGTFVNVNGSATIASGCAVWLQRLYGATQWRNVNSATVRASGRFTLIATPAYKGKIPYRALVPECGWGAAATSKPFTITGL</sequence>
<evidence type="ECO:0000313" key="3">
    <source>
        <dbReference type="Proteomes" id="UP000295124"/>
    </source>
</evidence>
<reference evidence="2 3" key="1">
    <citation type="submission" date="2019-03" db="EMBL/GenBank/DDBJ databases">
        <title>Draft genome sequences of novel Actinobacteria.</title>
        <authorList>
            <person name="Sahin N."/>
            <person name="Ay H."/>
            <person name="Saygin H."/>
        </authorList>
    </citation>
    <scope>NUCLEOTIDE SEQUENCE [LARGE SCALE GENOMIC DNA]</scope>
    <source>
        <strain evidence="2 3">JCM 13523</strain>
    </source>
</reference>
<evidence type="ECO:0000313" key="2">
    <source>
        <dbReference type="EMBL" id="TDD57524.1"/>
    </source>
</evidence>
<proteinExistence type="predicted"/>
<dbReference type="AlphaFoldDB" id="A0A4R4ZIH4"/>
<dbReference type="EMBL" id="SMKX01000072">
    <property type="protein sequence ID" value="TDD57524.1"/>
    <property type="molecule type" value="Genomic_DNA"/>
</dbReference>
<comment type="caution">
    <text evidence="2">The sequence shown here is derived from an EMBL/GenBank/DDBJ whole genome shotgun (WGS) entry which is preliminary data.</text>
</comment>
<dbReference type="Proteomes" id="UP000295124">
    <property type="component" value="Unassembled WGS sequence"/>
</dbReference>
<protein>
    <submittedName>
        <fullName evidence="2">Uncharacterized protein</fullName>
    </submittedName>
</protein>
<keyword evidence="3" id="KW-1185">Reference proteome</keyword>
<name>A0A4R4ZIH4_9ACTN</name>
<evidence type="ECO:0000256" key="1">
    <source>
        <dbReference type="SAM" id="SignalP"/>
    </source>
</evidence>
<dbReference type="OrthoDB" id="3806702at2"/>
<dbReference type="RefSeq" id="WP_132170822.1">
    <property type="nucleotide sequence ID" value="NZ_SMKX01000072.1"/>
</dbReference>
<organism evidence="2 3">
    <name type="scientific">Kribbella antibiotica</name>
    <dbReference type="NCBI Taxonomy" id="190195"/>
    <lineage>
        <taxon>Bacteria</taxon>
        <taxon>Bacillati</taxon>
        <taxon>Actinomycetota</taxon>
        <taxon>Actinomycetes</taxon>
        <taxon>Propionibacteriales</taxon>
        <taxon>Kribbellaceae</taxon>
        <taxon>Kribbella</taxon>
    </lineage>
</organism>
<accession>A0A4R4ZIH4</accession>
<feature type="signal peptide" evidence="1">
    <location>
        <begin position="1"/>
        <end position="25"/>
    </location>
</feature>